<sequence>MESKKSSASNLALPICIIFFIFFTSVNSDISQDRAKCANQLVGLATCLPYVSGDSKSSAPTVDCCAGLKQVLKNSKECLCLLVKDRNDPSLGLKINATLALSLPEKCHAPANVSDCPALLHLPPNSPDAKVFDDFAHSANATSASSAPSVGAANSSAKGQSDKGDGGQRKWMRIEMLFGFLIAYLLFNVQINL</sequence>
<reference evidence="2" key="1">
    <citation type="journal article" date="2023" name="Nat. Plants">
        <title>Single-cell RNA sequencing provides a high-resolution roadmap for understanding the multicellular compartmentation of specialized metabolism.</title>
        <authorList>
            <person name="Sun S."/>
            <person name="Shen X."/>
            <person name="Li Y."/>
            <person name="Li Y."/>
            <person name="Wang S."/>
            <person name="Li R."/>
            <person name="Zhang H."/>
            <person name="Shen G."/>
            <person name="Guo B."/>
            <person name="Wei J."/>
            <person name="Xu J."/>
            <person name="St-Pierre B."/>
            <person name="Chen S."/>
            <person name="Sun C."/>
        </authorList>
    </citation>
    <scope>NUCLEOTIDE SEQUENCE [LARGE SCALE GENOMIC DNA]</scope>
</reference>
<organism evidence="1 2">
    <name type="scientific">Catharanthus roseus</name>
    <name type="common">Madagascar periwinkle</name>
    <name type="synonym">Vinca rosea</name>
    <dbReference type="NCBI Taxonomy" id="4058"/>
    <lineage>
        <taxon>Eukaryota</taxon>
        <taxon>Viridiplantae</taxon>
        <taxon>Streptophyta</taxon>
        <taxon>Embryophyta</taxon>
        <taxon>Tracheophyta</taxon>
        <taxon>Spermatophyta</taxon>
        <taxon>Magnoliopsida</taxon>
        <taxon>eudicotyledons</taxon>
        <taxon>Gunneridae</taxon>
        <taxon>Pentapetalae</taxon>
        <taxon>asterids</taxon>
        <taxon>lamiids</taxon>
        <taxon>Gentianales</taxon>
        <taxon>Apocynaceae</taxon>
        <taxon>Rauvolfioideae</taxon>
        <taxon>Vinceae</taxon>
        <taxon>Catharanthinae</taxon>
        <taxon>Catharanthus</taxon>
    </lineage>
</organism>
<evidence type="ECO:0000313" key="1">
    <source>
        <dbReference type="EMBL" id="KAI5675132.1"/>
    </source>
</evidence>
<comment type="caution">
    <text evidence="1">The sequence shown here is derived from an EMBL/GenBank/DDBJ whole genome shotgun (WGS) entry which is preliminary data.</text>
</comment>
<proteinExistence type="predicted"/>
<protein>
    <submittedName>
        <fullName evidence="1">Uncharacterized protein</fullName>
    </submittedName>
</protein>
<keyword evidence="2" id="KW-1185">Reference proteome</keyword>
<accession>A0ACC0BRB2</accession>
<evidence type="ECO:0000313" key="2">
    <source>
        <dbReference type="Proteomes" id="UP001060085"/>
    </source>
</evidence>
<dbReference type="EMBL" id="CM044702">
    <property type="protein sequence ID" value="KAI5675132.1"/>
    <property type="molecule type" value="Genomic_DNA"/>
</dbReference>
<dbReference type="Proteomes" id="UP001060085">
    <property type="component" value="Linkage Group LG02"/>
</dbReference>
<gene>
    <name evidence="1" type="ORF">M9H77_06082</name>
</gene>
<name>A0ACC0BRB2_CATRO</name>